<dbReference type="EMBL" id="WHUW01000001">
    <property type="protein sequence ID" value="KAF8452748.1"/>
    <property type="molecule type" value="Genomic_DNA"/>
</dbReference>
<gene>
    <name evidence="1" type="ORF">L210DRAFT_3519539</name>
</gene>
<evidence type="ECO:0000313" key="1">
    <source>
        <dbReference type="EMBL" id="KAF8452748.1"/>
    </source>
</evidence>
<evidence type="ECO:0000313" key="2">
    <source>
        <dbReference type="Proteomes" id="UP001194468"/>
    </source>
</evidence>
<comment type="caution">
    <text evidence="1">The sequence shown here is derived from an EMBL/GenBank/DDBJ whole genome shotgun (WGS) entry which is preliminary data.</text>
</comment>
<organism evidence="1 2">
    <name type="scientific">Boletus edulis BED1</name>
    <dbReference type="NCBI Taxonomy" id="1328754"/>
    <lineage>
        <taxon>Eukaryota</taxon>
        <taxon>Fungi</taxon>
        <taxon>Dikarya</taxon>
        <taxon>Basidiomycota</taxon>
        <taxon>Agaricomycotina</taxon>
        <taxon>Agaricomycetes</taxon>
        <taxon>Agaricomycetidae</taxon>
        <taxon>Boletales</taxon>
        <taxon>Boletineae</taxon>
        <taxon>Boletaceae</taxon>
        <taxon>Boletoideae</taxon>
        <taxon>Boletus</taxon>
    </lineage>
</organism>
<sequence length="104" mass="12072">MKRMSEFYFDVGEWEKDVERRDAEEIQAGGKKRKRPTKKDLVSVWMLSVSFSSSSLFARVARDEESKTEYASTDGRADASGSIQERFKEQKKLKKIAKTAWLRT</sequence>
<reference evidence="1" key="2">
    <citation type="journal article" date="2020" name="Nat. Commun.">
        <title>Large-scale genome sequencing of mycorrhizal fungi provides insights into the early evolution of symbiotic traits.</title>
        <authorList>
            <person name="Miyauchi S."/>
            <person name="Kiss E."/>
            <person name="Kuo A."/>
            <person name="Drula E."/>
            <person name="Kohler A."/>
            <person name="Sanchez-Garcia M."/>
            <person name="Morin E."/>
            <person name="Andreopoulos B."/>
            <person name="Barry K.W."/>
            <person name="Bonito G."/>
            <person name="Buee M."/>
            <person name="Carver A."/>
            <person name="Chen C."/>
            <person name="Cichocki N."/>
            <person name="Clum A."/>
            <person name="Culley D."/>
            <person name="Crous P.W."/>
            <person name="Fauchery L."/>
            <person name="Girlanda M."/>
            <person name="Hayes R.D."/>
            <person name="Keri Z."/>
            <person name="LaButti K."/>
            <person name="Lipzen A."/>
            <person name="Lombard V."/>
            <person name="Magnuson J."/>
            <person name="Maillard F."/>
            <person name="Murat C."/>
            <person name="Nolan M."/>
            <person name="Ohm R.A."/>
            <person name="Pangilinan J."/>
            <person name="Pereira M.F."/>
            <person name="Perotto S."/>
            <person name="Peter M."/>
            <person name="Pfister S."/>
            <person name="Riley R."/>
            <person name="Sitrit Y."/>
            <person name="Stielow J.B."/>
            <person name="Szollosi G."/>
            <person name="Zifcakova L."/>
            <person name="Stursova M."/>
            <person name="Spatafora J.W."/>
            <person name="Tedersoo L."/>
            <person name="Vaario L.M."/>
            <person name="Yamada A."/>
            <person name="Yan M."/>
            <person name="Wang P."/>
            <person name="Xu J."/>
            <person name="Bruns T."/>
            <person name="Baldrian P."/>
            <person name="Vilgalys R."/>
            <person name="Dunand C."/>
            <person name="Henrissat B."/>
            <person name="Grigoriev I.V."/>
            <person name="Hibbett D."/>
            <person name="Nagy L.G."/>
            <person name="Martin F.M."/>
        </authorList>
    </citation>
    <scope>NUCLEOTIDE SEQUENCE</scope>
    <source>
        <strain evidence="1">BED1</strain>
    </source>
</reference>
<protein>
    <submittedName>
        <fullName evidence="1">Uncharacterized protein</fullName>
    </submittedName>
</protein>
<keyword evidence="2" id="KW-1185">Reference proteome</keyword>
<accession>A0AAD4C9V3</accession>
<name>A0AAD4C9V3_BOLED</name>
<dbReference type="Proteomes" id="UP001194468">
    <property type="component" value="Unassembled WGS sequence"/>
</dbReference>
<reference evidence="1" key="1">
    <citation type="submission" date="2019-10" db="EMBL/GenBank/DDBJ databases">
        <authorList>
            <consortium name="DOE Joint Genome Institute"/>
            <person name="Kuo A."/>
            <person name="Miyauchi S."/>
            <person name="Kiss E."/>
            <person name="Drula E."/>
            <person name="Kohler A."/>
            <person name="Sanchez-Garcia M."/>
            <person name="Andreopoulos B."/>
            <person name="Barry K.W."/>
            <person name="Bonito G."/>
            <person name="Buee M."/>
            <person name="Carver A."/>
            <person name="Chen C."/>
            <person name="Cichocki N."/>
            <person name="Clum A."/>
            <person name="Culley D."/>
            <person name="Crous P.W."/>
            <person name="Fauchery L."/>
            <person name="Girlanda M."/>
            <person name="Hayes R."/>
            <person name="Keri Z."/>
            <person name="LaButti K."/>
            <person name="Lipzen A."/>
            <person name="Lombard V."/>
            <person name="Magnuson J."/>
            <person name="Maillard F."/>
            <person name="Morin E."/>
            <person name="Murat C."/>
            <person name="Nolan M."/>
            <person name="Ohm R."/>
            <person name="Pangilinan J."/>
            <person name="Pereira M."/>
            <person name="Perotto S."/>
            <person name="Peter M."/>
            <person name="Riley R."/>
            <person name="Sitrit Y."/>
            <person name="Stielow B."/>
            <person name="Szollosi G."/>
            <person name="Zifcakova L."/>
            <person name="Stursova M."/>
            <person name="Spatafora J.W."/>
            <person name="Tedersoo L."/>
            <person name="Vaario L.-M."/>
            <person name="Yamada A."/>
            <person name="Yan M."/>
            <person name="Wang P."/>
            <person name="Xu J."/>
            <person name="Bruns T."/>
            <person name="Baldrian P."/>
            <person name="Vilgalys R."/>
            <person name="Henrissat B."/>
            <person name="Grigoriev I.V."/>
            <person name="Hibbett D."/>
            <person name="Nagy L.G."/>
            <person name="Martin F.M."/>
        </authorList>
    </citation>
    <scope>NUCLEOTIDE SEQUENCE</scope>
    <source>
        <strain evidence="1">BED1</strain>
    </source>
</reference>
<dbReference type="AlphaFoldDB" id="A0AAD4C9V3"/>
<proteinExistence type="predicted"/>